<dbReference type="SUPFAM" id="SSF74650">
    <property type="entry name" value="Galactose mutarotase-like"/>
    <property type="match status" value="1"/>
</dbReference>
<reference evidence="6 7" key="1">
    <citation type="submission" date="2024-01" db="EMBL/GenBank/DDBJ databases">
        <title>Multi-omics insights into the function and evolution of sodium benzoate biodegradation pathways in Benzoatithermus flavus gen. nov., sp. nov. from hot spring.</title>
        <authorList>
            <person name="Hu C.-J."/>
            <person name="Li W.-J."/>
        </authorList>
    </citation>
    <scope>NUCLEOTIDE SEQUENCE [LARGE SCALE GENOMIC DNA]</scope>
    <source>
        <strain evidence="6 7">SYSU G07066</strain>
    </source>
</reference>
<dbReference type="PROSITE" id="PS00820">
    <property type="entry name" value="GLUCOAMYLASE"/>
    <property type="match status" value="1"/>
</dbReference>
<evidence type="ECO:0000259" key="4">
    <source>
        <dbReference type="Pfam" id="PF00723"/>
    </source>
</evidence>
<dbReference type="EMBL" id="JBBLZC010000019">
    <property type="protein sequence ID" value="MEK0084853.1"/>
    <property type="molecule type" value="Genomic_DNA"/>
</dbReference>
<comment type="caution">
    <text evidence="6">The sequence shown here is derived from an EMBL/GenBank/DDBJ whole genome shotgun (WGS) entry which is preliminary data.</text>
</comment>
<dbReference type="InterPro" id="IPR012341">
    <property type="entry name" value="6hp_glycosidase-like_sf"/>
</dbReference>
<dbReference type="InterPro" id="IPR011013">
    <property type="entry name" value="Gal_mutarotase_sf_dom"/>
</dbReference>
<dbReference type="SUPFAM" id="SSF48208">
    <property type="entry name" value="Six-hairpin glycosidases"/>
    <property type="match status" value="1"/>
</dbReference>
<sequence length="768" mass="84089">MSGTEDAPGAPGIAPTWTSSAKDLVTTAVEGAGRLWATVGFGIVNEVYWPSTGQPQIRDLGFIIGFDDGSWVEVKRARRYVLSTPRPYIPLPQIVYEGPGYRLVLEIVPDPQRDVLLIAWRLEARGRLYALLAPHLGLSGLDNTAWVEGPELLARKGDRNLCLLAEPAFSRGSAGYVGFSDGWQDFARHGRMTWAYARAEQGNVALMGELAGSAGVLALGFADSTEGARLLARSSLCSGFPAAREAFEQSWGIWGRGLELRNSRPDLARMAQLSAMVLKVHEDRTYPGAVVASLSIPWGNTTNDPGGYHLVWTRDAVEAGLGFLAVGHTRDALRMLDYLLATQEPDGHWAQNRFPDGRPYWNGVQLDETGFPILLATKLLEGRLIERTPAIEAMVRGAAAFIARNGPLSPQDRWEESAGISPFTLGIEVAALVAAADFAEADEDAYLLSLADYWNERIEAWTFVEAGGPLGEPGDGGYYVRLAPEARDGALEMPIEVRNRVGLTVKAAAMIGLDFLYLARLGLRRADDPRMRSSLAVAERVLKVTTPCGPAFHRYNLDGYGEHEDGSAFDGTGIGRAWPLLTGERGHFELMAGGDPTPWLEAMACMTGPGGLMPEQVWDAAPIPERFLYPGKPTGSAMPLVWAHAEFLKLLTASERGAPHERLEAVRARYDGRIPSASTWHWRRTAPFTRLPPRRELLIEAPVPFVLHLGFDGWQRIEDRPSTPLPFGLHGIRFGRDELAGHTSLEFTFFDPASGQWSNEDHRLALDA</sequence>
<dbReference type="Gene3D" id="2.70.98.10">
    <property type="match status" value="1"/>
</dbReference>
<accession>A0ABU8XUI9</accession>
<evidence type="ECO:0000256" key="3">
    <source>
        <dbReference type="ARBA" id="ARBA00023295"/>
    </source>
</evidence>
<protein>
    <submittedName>
        <fullName evidence="6">Glycoside hydrolase family 15 protein</fullName>
    </submittedName>
</protein>
<evidence type="ECO:0000313" key="7">
    <source>
        <dbReference type="Proteomes" id="UP001375743"/>
    </source>
</evidence>
<dbReference type="InterPro" id="IPR011613">
    <property type="entry name" value="GH15-like"/>
</dbReference>
<evidence type="ECO:0000256" key="1">
    <source>
        <dbReference type="ARBA" id="ARBA00006188"/>
    </source>
</evidence>
<dbReference type="InterPro" id="IPR015220">
    <property type="entry name" value="Glucodextranase_N"/>
</dbReference>
<dbReference type="Pfam" id="PF00723">
    <property type="entry name" value="Glyco_hydro_15"/>
    <property type="match status" value="2"/>
</dbReference>
<dbReference type="GO" id="GO:0016787">
    <property type="term" value="F:hydrolase activity"/>
    <property type="evidence" value="ECO:0007669"/>
    <property type="project" value="UniProtKB-KW"/>
</dbReference>
<keyword evidence="7" id="KW-1185">Reference proteome</keyword>
<keyword evidence="3" id="KW-0326">Glycosidase</keyword>
<evidence type="ECO:0000256" key="2">
    <source>
        <dbReference type="ARBA" id="ARBA00022801"/>
    </source>
</evidence>
<dbReference type="RefSeq" id="WP_418160703.1">
    <property type="nucleotide sequence ID" value="NZ_JBBLZC010000019.1"/>
</dbReference>
<dbReference type="CDD" id="cd07430">
    <property type="entry name" value="GH15_N"/>
    <property type="match status" value="1"/>
</dbReference>
<dbReference type="InterPro" id="IPR046966">
    <property type="entry name" value="Glucoamylase_active_site"/>
</dbReference>
<organism evidence="6 7">
    <name type="scientific">Benzoatithermus flavus</name>
    <dbReference type="NCBI Taxonomy" id="3108223"/>
    <lineage>
        <taxon>Bacteria</taxon>
        <taxon>Pseudomonadati</taxon>
        <taxon>Pseudomonadota</taxon>
        <taxon>Alphaproteobacteria</taxon>
        <taxon>Geminicoccales</taxon>
        <taxon>Geminicoccaceae</taxon>
        <taxon>Benzoatithermus</taxon>
    </lineage>
</organism>
<name>A0ABU8XUI9_9PROT</name>
<dbReference type="Proteomes" id="UP001375743">
    <property type="component" value="Unassembled WGS sequence"/>
</dbReference>
<proteinExistence type="inferred from homology"/>
<dbReference type="InterPro" id="IPR008928">
    <property type="entry name" value="6-hairpin_glycosidase_sf"/>
</dbReference>
<feature type="domain" description="GH15-like" evidence="4">
    <location>
        <begin position="356"/>
        <end position="650"/>
    </location>
</feature>
<comment type="similarity">
    <text evidence="1">Belongs to the glycosyl hydrolase 15 family.</text>
</comment>
<evidence type="ECO:0000313" key="6">
    <source>
        <dbReference type="EMBL" id="MEK0084853.1"/>
    </source>
</evidence>
<dbReference type="InterPro" id="IPR014718">
    <property type="entry name" value="GH-type_carb-bd"/>
</dbReference>
<dbReference type="Gene3D" id="1.50.10.10">
    <property type="match status" value="1"/>
</dbReference>
<evidence type="ECO:0000259" key="5">
    <source>
        <dbReference type="Pfam" id="PF09137"/>
    </source>
</evidence>
<keyword evidence="2 6" id="KW-0378">Hydrolase</keyword>
<feature type="domain" description="Glucodextranase N-terminal" evidence="5">
    <location>
        <begin position="7"/>
        <end position="254"/>
    </location>
</feature>
<dbReference type="Pfam" id="PF09137">
    <property type="entry name" value="Glucodextran_N"/>
    <property type="match status" value="1"/>
</dbReference>
<dbReference type="PANTHER" id="PTHR31616">
    <property type="entry name" value="TREHALASE"/>
    <property type="match status" value="1"/>
</dbReference>
<feature type="domain" description="GH15-like" evidence="4">
    <location>
        <begin position="273"/>
        <end position="332"/>
    </location>
</feature>
<gene>
    <name evidence="6" type="ORF">U1T56_17005</name>
</gene>
<dbReference type="PANTHER" id="PTHR31616:SF0">
    <property type="entry name" value="GLUCAN 1,4-ALPHA-GLUCOSIDASE"/>
    <property type="match status" value="1"/>
</dbReference>